<organism evidence="1 2">
    <name type="scientific">Pluteus cervinus</name>
    <dbReference type="NCBI Taxonomy" id="181527"/>
    <lineage>
        <taxon>Eukaryota</taxon>
        <taxon>Fungi</taxon>
        <taxon>Dikarya</taxon>
        <taxon>Basidiomycota</taxon>
        <taxon>Agaricomycotina</taxon>
        <taxon>Agaricomycetes</taxon>
        <taxon>Agaricomycetidae</taxon>
        <taxon>Agaricales</taxon>
        <taxon>Pluteineae</taxon>
        <taxon>Pluteaceae</taxon>
        <taxon>Pluteus</taxon>
    </lineage>
</organism>
<proteinExistence type="predicted"/>
<protein>
    <submittedName>
        <fullName evidence="1">Uncharacterized protein</fullName>
    </submittedName>
</protein>
<accession>A0ACD3B455</accession>
<reference evidence="1 2" key="1">
    <citation type="journal article" date="2019" name="Nat. Ecol. Evol.">
        <title>Megaphylogeny resolves global patterns of mushroom evolution.</title>
        <authorList>
            <person name="Varga T."/>
            <person name="Krizsan K."/>
            <person name="Foldi C."/>
            <person name="Dima B."/>
            <person name="Sanchez-Garcia M."/>
            <person name="Sanchez-Ramirez S."/>
            <person name="Szollosi G.J."/>
            <person name="Szarkandi J.G."/>
            <person name="Papp V."/>
            <person name="Albert L."/>
            <person name="Andreopoulos W."/>
            <person name="Angelini C."/>
            <person name="Antonin V."/>
            <person name="Barry K.W."/>
            <person name="Bougher N.L."/>
            <person name="Buchanan P."/>
            <person name="Buyck B."/>
            <person name="Bense V."/>
            <person name="Catcheside P."/>
            <person name="Chovatia M."/>
            <person name="Cooper J."/>
            <person name="Damon W."/>
            <person name="Desjardin D."/>
            <person name="Finy P."/>
            <person name="Geml J."/>
            <person name="Haridas S."/>
            <person name="Hughes K."/>
            <person name="Justo A."/>
            <person name="Karasinski D."/>
            <person name="Kautmanova I."/>
            <person name="Kiss B."/>
            <person name="Kocsube S."/>
            <person name="Kotiranta H."/>
            <person name="LaButti K.M."/>
            <person name="Lechner B.E."/>
            <person name="Liimatainen K."/>
            <person name="Lipzen A."/>
            <person name="Lukacs Z."/>
            <person name="Mihaltcheva S."/>
            <person name="Morgado L.N."/>
            <person name="Niskanen T."/>
            <person name="Noordeloos M.E."/>
            <person name="Ohm R.A."/>
            <person name="Ortiz-Santana B."/>
            <person name="Ovrebo C."/>
            <person name="Racz N."/>
            <person name="Riley R."/>
            <person name="Savchenko A."/>
            <person name="Shiryaev A."/>
            <person name="Soop K."/>
            <person name="Spirin V."/>
            <person name="Szebenyi C."/>
            <person name="Tomsovsky M."/>
            <person name="Tulloss R.E."/>
            <person name="Uehling J."/>
            <person name="Grigoriev I.V."/>
            <person name="Vagvolgyi C."/>
            <person name="Papp T."/>
            <person name="Martin F.M."/>
            <person name="Miettinen O."/>
            <person name="Hibbett D.S."/>
            <person name="Nagy L.G."/>
        </authorList>
    </citation>
    <scope>NUCLEOTIDE SEQUENCE [LARGE SCALE GENOMIC DNA]</scope>
    <source>
        <strain evidence="1 2">NL-1719</strain>
    </source>
</reference>
<dbReference type="EMBL" id="ML208293">
    <property type="protein sequence ID" value="TFK71752.1"/>
    <property type="molecule type" value="Genomic_DNA"/>
</dbReference>
<keyword evidence="2" id="KW-1185">Reference proteome</keyword>
<gene>
    <name evidence="1" type="ORF">BDN72DRAFT_764403</name>
</gene>
<name>A0ACD3B455_9AGAR</name>
<evidence type="ECO:0000313" key="1">
    <source>
        <dbReference type="EMBL" id="TFK71752.1"/>
    </source>
</evidence>
<dbReference type="Proteomes" id="UP000308600">
    <property type="component" value="Unassembled WGS sequence"/>
</dbReference>
<sequence>MAEVQVSTQQLEPPPAPQEQTQANNAINPQNGVASQDPGSEDEDEDEVPLGPDGLRLVSDCLAELTSDGSDGVEEGICLLCSARVKLGIITETPTSLSGLSEDEAVQHFLEQHKVPWEKVRHDI</sequence>
<evidence type="ECO:0000313" key="2">
    <source>
        <dbReference type="Proteomes" id="UP000308600"/>
    </source>
</evidence>